<evidence type="ECO:0000259" key="2">
    <source>
        <dbReference type="Pfam" id="PF14339"/>
    </source>
</evidence>
<name>A0A975TS94_9RHOB</name>
<gene>
    <name evidence="3" type="ORF">KUL25_12815</name>
</gene>
<dbReference type="Proteomes" id="UP000693972">
    <property type="component" value="Unassembled WGS sequence"/>
</dbReference>
<dbReference type="EMBL" id="CP078073">
    <property type="protein sequence ID" value="QXL86353.1"/>
    <property type="molecule type" value="Genomic_DNA"/>
</dbReference>
<proteinExistence type="predicted"/>
<keyword evidence="4" id="KW-1185">Reference proteome</keyword>
<evidence type="ECO:0000313" key="4">
    <source>
        <dbReference type="Proteomes" id="UP000693972"/>
    </source>
</evidence>
<protein>
    <submittedName>
        <fullName evidence="3">DUF4394 domain-containing protein</fullName>
    </submittedName>
</protein>
<feature type="signal peptide" evidence="1">
    <location>
        <begin position="1"/>
        <end position="21"/>
    </location>
</feature>
<dbReference type="RefSeq" id="WP_257893313.1">
    <property type="nucleotide sequence ID" value="NZ_JAIMBW010000001.1"/>
</dbReference>
<reference evidence="3 4" key="1">
    <citation type="submission" date="2021-07" db="EMBL/GenBank/DDBJ databases">
        <title>Karlodiniumbacter phycospheric gen. nov., sp. nov., a phycosphere bacterium isolated from karlodinium veneficum.</title>
        <authorList>
            <person name="Peng Y."/>
            <person name="Jiang L."/>
            <person name="Lee J."/>
        </authorList>
    </citation>
    <scope>NUCLEOTIDE SEQUENCE</scope>
    <source>
        <strain evidence="3 4">N5</strain>
    </source>
</reference>
<dbReference type="EMBL" id="JAIMBW010000001">
    <property type="protein sequence ID" value="MBY4893645.1"/>
    <property type="molecule type" value="Genomic_DNA"/>
</dbReference>
<dbReference type="AlphaFoldDB" id="A0A975TS94"/>
<sequence length="285" mass="29328">MITRFTTASIAALLATGAAQADGHANLMGYALTNDGMTLVTMASIADPVAAMMFDLSAQVDAIAYRPVTGELLGFSTDGMIYAIDPMSGEMTDLEARFADDAMIARSATAFDFNNAIDAVRAVGSDGANLVYFPADFGDGDERANSVLRFTDAFYGEADANAGADPMIFANAYTNAISGMTAESTFQYALDAQTDALVSLANNAGELTTVAPVTVDGMAVDLAAAGGFDIVSPEEGTDMAYAILQMEGAETSGLYSVDLETAEATLLADLGMGGITGFAVSQTGM</sequence>
<organism evidence="3">
    <name type="scientific">Gymnodinialimonas phycosphaerae</name>
    <dbReference type="NCBI Taxonomy" id="2841589"/>
    <lineage>
        <taxon>Bacteria</taxon>
        <taxon>Pseudomonadati</taxon>
        <taxon>Pseudomonadota</taxon>
        <taxon>Alphaproteobacteria</taxon>
        <taxon>Rhodobacterales</taxon>
        <taxon>Paracoccaceae</taxon>
        <taxon>Gymnodinialimonas</taxon>
    </lineage>
</organism>
<evidence type="ECO:0000256" key="1">
    <source>
        <dbReference type="SAM" id="SignalP"/>
    </source>
</evidence>
<feature type="domain" description="DUF4394" evidence="2">
    <location>
        <begin position="57"/>
        <end position="279"/>
    </location>
</feature>
<feature type="chain" id="PRO_5037133334" evidence="1">
    <location>
        <begin position="22"/>
        <end position="285"/>
    </location>
</feature>
<accession>A0A975TS94</accession>
<keyword evidence="1" id="KW-0732">Signal</keyword>
<dbReference type="Pfam" id="PF14339">
    <property type="entry name" value="DUF4394"/>
    <property type="match status" value="1"/>
</dbReference>
<dbReference type="InterPro" id="IPR025507">
    <property type="entry name" value="DUF4394"/>
</dbReference>
<evidence type="ECO:0000313" key="3">
    <source>
        <dbReference type="EMBL" id="QXL86353.1"/>
    </source>
</evidence>